<dbReference type="Pfam" id="PF00534">
    <property type="entry name" value="Glycos_transf_1"/>
    <property type="match status" value="1"/>
</dbReference>
<accession>A0A2T1ESL1</accession>
<dbReference type="OrthoDB" id="9797829at2"/>
<name>A0A2T1ESL1_9CYAN</name>
<dbReference type="SUPFAM" id="SSF53756">
    <property type="entry name" value="UDP-Glycosyltransferase/glycogen phosphorylase"/>
    <property type="match status" value="1"/>
</dbReference>
<dbReference type="InterPro" id="IPR001296">
    <property type="entry name" value="Glyco_trans_1"/>
</dbReference>
<comment type="caution">
    <text evidence="3">The sequence shown here is derived from an EMBL/GenBank/DDBJ whole genome shotgun (WGS) entry which is preliminary data.</text>
</comment>
<dbReference type="RefSeq" id="WP_106254349.1">
    <property type="nucleotide sequence ID" value="NZ_CAWNSW010000016.1"/>
</dbReference>
<dbReference type="PANTHER" id="PTHR46401:SF2">
    <property type="entry name" value="GLYCOSYLTRANSFERASE WBBK-RELATED"/>
    <property type="match status" value="1"/>
</dbReference>
<evidence type="ECO:0000256" key="1">
    <source>
        <dbReference type="ARBA" id="ARBA00022679"/>
    </source>
</evidence>
<proteinExistence type="predicted"/>
<evidence type="ECO:0000259" key="2">
    <source>
        <dbReference type="Pfam" id="PF00534"/>
    </source>
</evidence>
<evidence type="ECO:0000313" key="4">
    <source>
        <dbReference type="Proteomes" id="UP000239576"/>
    </source>
</evidence>
<dbReference type="FunFam" id="3.40.50.2000:FF:000119">
    <property type="entry name" value="Glycosyl transferase group 1"/>
    <property type="match status" value="1"/>
</dbReference>
<gene>
    <name evidence="3" type="ORF">C7B82_00445</name>
</gene>
<dbReference type="AlphaFoldDB" id="A0A2T1ESL1"/>
<dbReference type="CDD" id="cd03809">
    <property type="entry name" value="GT4_MtfB-like"/>
    <property type="match status" value="1"/>
</dbReference>
<reference evidence="3 4" key="2">
    <citation type="submission" date="2018-03" db="EMBL/GenBank/DDBJ databases">
        <title>The ancient ancestry and fast evolution of plastids.</title>
        <authorList>
            <person name="Moore K.R."/>
            <person name="Magnabosco C."/>
            <person name="Momper L."/>
            <person name="Gold D.A."/>
            <person name="Bosak T."/>
            <person name="Fournier G.P."/>
        </authorList>
    </citation>
    <scope>NUCLEOTIDE SEQUENCE [LARGE SCALE GENOMIC DNA]</scope>
    <source>
        <strain evidence="3 4">ULC18</strain>
    </source>
</reference>
<dbReference type="Proteomes" id="UP000239576">
    <property type="component" value="Unassembled WGS sequence"/>
</dbReference>
<reference evidence="4" key="1">
    <citation type="submission" date="2018-02" db="EMBL/GenBank/DDBJ databases">
        <authorList>
            <person name="Moore K."/>
            <person name="Momper L."/>
        </authorList>
    </citation>
    <scope>NUCLEOTIDE SEQUENCE [LARGE SCALE GENOMIC DNA]</scope>
    <source>
        <strain evidence="4">ULC18</strain>
    </source>
</reference>
<evidence type="ECO:0000313" key="3">
    <source>
        <dbReference type="EMBL" id="PSB35724.1"/>
    </source>
</evidence>
<dbReference type="EMBL" id="PVWK01000004">
    <property type="protein sequence ID" value="PSB35724.1"/>
    <property type="molecule type" value="Genomic_DNA"/>
</dbReference>
<feature type="domain" description="Glycosyl transferase family 1" evidence="2">
    <location>
        <begin position="237"/>
        <end position="397"/>
    </location>
</feature>
<keyword evidence="4" id="KW-1185">Reference proteome</keyword>
<sequence>MKIVYDISVLGTGYYGNSRAGIFRVAEQIAYGLHSSQECNPFFCTAFSPESLIHSIEYLIHEDNLVGIPYLSGYFEKLIYKNLKNLVKKDDASAAHKFLTKVWRKALSHFISLQDSNYTPLYERDLYGKDIFHSPFYALPKETKAIKGLQRFITVYDLIPVLYPDFFKDLEAQLEIFNSIIGSLTPDDWVLCISRATRNDLLNHVKHLNPDRVIVTHLAASNLFYFCKDLEKIRLTKKKYLIPNERYILSLSTLEPRKNISHVIRSFCQLVKEQKISDLNLVLAGSKGWQYDSIFDDIDSAGLLRDRIIVTGYVDDEDLAALYSGALAFVYPSFYEGFGLPPLEAMQCGTPVITSNTSSLPEVVGAAGIQLDPFDREGLCQSIFELYRRPELREEMSLKSINQAKNFSWETFTQGTINAYKKSL</sequence>
<organism evidence="3 4">
    <name type="scientific">Stenomitos frigidus ULC18</name>
    <dbReference type="NCBI Taxonomy" id="2107698"/>
    <lineage>
        <taxon>Bacteria</taxon>
        <taxon>Bacillati</taxon>
        <taxon>Cyanobacteriota</taxon>
        <taxon>Cyanophyceae</taxon>
        <taxon>Leptolyngbyales</taxon>
        <taxon>Leptolyngbyaceae</taxon>
        <taxon>Stenomitos</taxon>
    </lineage>
</organism>
<dbReference type="GO" id="GO:0016757">
    <property type="term" value="F:glycosyltransferase activity"/>
    <property type="evidence" value="ECO:0007669"/>
    <property type="project" value="InterPro"/>
</dbReference>
<dbReference type="PANTHER" id="PTHR46401">
    <property type="entry name" value="GLYCOSYLTRANSFERASE WBBK-RELATED"/>
    <property type="match status" value="1"/>
</dbReference>
<keyword evidence="1 3" id="KW-0808">Transferase</keyword>
<dbReference type="GO" id="GO:0009103">
    <property type="term" value="P:lipopolysaccharide biosynthetic process"/>
    <property type="evidence" value="ECO:0007669"/>
    <property type="project" value="TreeGrafter"/>
</dbReference>
<protein>
    <submittedName>
        <fullName evidence="3">Glycosyltransferase family 1 protein</fullName>
    </submittedName>
</protein>
<dbReference type="Gene3D" id="3.40.50.2000">
    <property type="entry name" value="Glycogen Phosphorylase B"/>
    <property type="match status" value="1"/>
</dbReference>